<organism evidence="20 21">
    <name type="scientific">Ostreococcus tauri</name>
    <name type="common">Marine green alga</name>
    <dbReference type="NCBI Taxonomy" id="70448"/>
    <lineage>
        <taxon>Eukaryota</taxon>
        <taxon>Viridiplantae</taxon>
        <taxon>Chlorophyta</taxon>
        <taxon>Mamiellophyceae</taxon>
        <taxon>Mamiellales</taxon>
        <taxon>Bathycoccaceae</taxon>
        <taxon>Ostreococcus</taxon>
    </lineage>
</organism>
<evidence type="ECO:0000256" key="6">
    <source>
        <dbReference type="SAM" id="Phobius"/>
    </source>
</evidence>
<evidence type="ECO:0000313" key="19">
    <source>
        <dbReference type="EMBL" id="AGR43197.1"/>
    </source>
</evidence>
<evidence type="ECO:0000313" key="15">
    <source>
        <dbReference type="EMBL" id="AGR43025.1"/>
    </source>
</evidence>
<dbReference type="KEGG" id="ota:OstapMp02"/>
<reference evidence="7" key="3">
    <citation type="journal article" date="2013" name="Genome Biol. Evol.">
        <title>Organellar Inheritance in the Green Lineage: Insights from Ostreococcus tauri.</title>
        <authorList>
            <person name="Blanc-Mathieu R."/>
            <person name="Sanchez-Ferandin S."/>
            <person name="Eyre-Walker A."/>
            <person name="Piganeau G."/>
        </authorList>
    </citation>
    <scope>NUCLEOTIDE SEQUENCE</scope>
    <source>
        <strain evidence="8">RCC1108</strain>
        <strain evidence="9">RCC1110</strain>
        <strain evidence="10">RCC1112</strain>
        <strain evidence="11">RCC1114</strain>
        <strain evidence="12">RCC1115</strain>
        <strain evidence="13">RCC1116</strain>
        <strain evidence="14">RCC1117</strain>
        <strain evidence="15">RCC1118</strain>
        <strain evidence="16">RCC1123</strain>
        <strain evidence="17">RCC1558</strain>
        <strain evidence="18">RCC1559</strain>
        <strain evidence="19">RCC1561</strain>
        <strain evidence="7">RCC745-2009</strain>
    </source>
</reference>
<feature type="transmembrane region" description="Helical" evidence="6">
    <location>
        <begin position="5"/>
        <end position="23"/>
    </location>
</feature>
<dbReference type="AlphaFoldDB" id="Q0P3I9"/>
<dbReference type="PROSITE" id="PS51257">
    <property type="entry name" value="PROKAR_LIPOPROTEIN"/>
    <property type="match status" value="1"/>
</dbReference>
<proteinExistence type="inferred from homology"/>
<dbReference type="EMBL" id="KC967301">
    <property type="protein sequence ID" value="AGR42982.1"/>
    <property type="molecule type" value="Genomic_DNA"/>
</dbReference>
<evidence type="ECO:0000313" key="7">
    <source>
        <dbReference type="EMBL" id="AGR42681.1"/>
    </source>
</evidence>
<dbReference type="GO" id="GO:0033281">
    <property type="term" value="C:TAT protein transport complex"/>
    <property type="evidence" value="ECO:0007669"/>
    <property type="project" value="TreeGrafter"/>
</dbReference>
<name>Q0P3I9_OSTTA</name>
<dbReference type="EMBL" id="KC967297">
    <property type="protein sequence ID" value="AGR42810.1"/>
    <property type="molecule type" value="Genomic_DNA"/>
</dbReference>
<dbReference type="Pfam" id="PF00902">
    <property type="entry name" value="TatC"/>
    <property type="match status" value="1"/>
</dbReference>
<keyword evidence="4 6" id="KW-1133">Transmembrane helix</keyword>
<dbReference type="PANTHER" id="PTHR30371:SF0">
    <property type="entry name" value="SEC-INDEPENDENT PROTEIN TRANSLOCASE PROTEIN TATC, CHLOROPLASTIC-RELATED"/>
    <property type="match status" value="1"/>
</dbReference>
<dbReference type="EMBL" id="KC967296">
    <property type="protein sequence ID" value="AGR42767.1"/>
    <property type="molecule type" value="Genomic_DNA"/>
</dbReference>
<evidence type="ECO:0000313" key="18">
    <source>
        <dbReference type="EMBL" id="AGR43154.1"/>
    </source>
</evidence>
<dbReference type="EMBL" id="KC967299">
    <property type="protein sequence ID" value="AGR42896.1"/>
    <property type="molecule type" value="Genomic_DNA"/>
</dbReference>
<evidence type="ECO:0000313" key="12">
    <source>
        <dbReference type="EMBL" id="AGR42896.1"/>
    </source>
</evidence>
<dbReference type="GO" id="GO:0065002">
    <property type="term" value="P:intracellular protein transmembrane transport"/>
    <property type="evidence" value="ECO:0007669"/>
    <property type="project" value="TreeGrafter"/>
</dbReference>
<evidence type="ECO:0000256" key="1">
    <source>
        <dbReference type="ARBA" id="ARBA00004141"/>
    </source>
</evidence>
<evidence type="ECO:0000256" key="4">
    <source>
        <dbReference type="ARBA" id="ARBA00022989"/>
    </source>
</evidence>
<keyword evidence="3 6" id="KW-0812">Transmembrane</keyword>
<evidence type="ECO:0000313" key="10">
    <source>
        <dbReference type="EMBL" id="AGR42810.1"/>
    </source>
</evidence>
<keyword evidence="20" id="KW-0496">Mitochondrion</keyword>
<dbReference type="EMBL" id="KC967300">
    <property type="protein sequence ID" value="AGR42939.1"/>
    <property type="molecule type" value="Genomic_DNA"/>
</dbReference>
<dbReference type="EMBL" id="KC967294">
    <property type="protein sequence ID" value="AGR42681.1"/>
    <property type="molecule type" value="Genomic_DNA"/>
</dbReference>
<feature type="transmembrane region" description="Helical" evidence="6">
    <location>
        <begin position="94"/>
        <end position="122"/>
    </location>
</feature>
<dbReference type="GO" id="GO:0009977">
    <property type="term" value="F:proton motive force dependent protein transmembrane transporter activity"/>
    <property type="evidence" value="ECO:0007669"/>
    <property type="project" value="TreeGrafter"/>
</dbReference>
<feature type="transmembrane region" description="Helical" evidence="6">
    <location>
        <begin position="207"/>
        <end position="226"/>
    </location>
</feature>
<comment type="similarity">
    <text evidence="2">Belongs to the TatC family.</text>
</comment>
<gene>
    <name evidence="20" type="ordered locus">OtMtg00020</name>
</gene>
<dbReference type="InterPro" id="IPR002033">
    <property type="entry name" value="TatC"/>
</dbReference>
<comment type="subcellular location">
    <subcellularLocation>
        <location evidence="1">Membrane</location>
        <topology evidence="1">Multi-pass membrane protein</topology>
    </subcellularLocation>
</comment>
<keyword evidence="5 6" id="KW-0472">Membrane</keyword>
<evidence type="ECO:0000313" key="20">
    <source>
        <dbReference type="EMBL" id="CAL36388.2"/>
    </source>
</evidence>
<evidence type="ECO:0000256" key="5">
    <source>
        <dbReference type="ARBA" id="ARBA00023136"/>
    </source>
</evidence>
<geneLocation type="mitochondrion" evidence="20"/>
<evidence type="ECO:0000313" key="13">
    <source>
        <dbReference type="EMBL" id="AGR42939.1"/>
    </source>
</evidence>
<evidence type="ECO:0000313" key="9">
    <source>
        <dbReference type="EMBL" id="AGR42767.1"/>
    </source>
</evidence>
<dbReference type="EMBL" id="KC967295">
    <property type="protein sequence ID" value="AGR42724.1"/>
    <property type="molecule type" value="Genomic_DNA"/>
</dbReference>
<reference evidence="20" key="1">
    <citation type="journal article" date="2006" name="Mol. Biol. Evol.">
        <title>The Chloroplast and Mitochondrial DNA sequence of Ostreococcus tauri: organelle genomes of the smallest eukaryote are examples of compaction.</title>
        <authorList>
            <person name="Robbens S."/>
            <person name="Derelle E."/>
            <person name="Ferraz C."/>
            <person name="Wuyts J."/>
            <person name="Moreau H."/>
            <person name="Van de Peer Y."/>
        </authorList>
    </citation>
    <scope>NUCLEOTIDE SEQUENCE</scope>
    <source>
        <strain evidence="20">OTTH0595</strain>
    </source>
</reference>
<evidence type="ECO:0000313" key="17">
    <source>
        <dbReference type="EMBL" id="AGR43111.1"/>
    </source>
</evidence>
<dbReference type="EMBL" id="KC967303">
    <property type="protein sequence ID" value="AGR43068.1"/>
    <property type="molecule type" value="Genomic_DNA"/>
</dbReference>
<dbReference type="EMBL" id="KC967305">
    <property type="protein sequence ID" value="AGR43154.1"/>
    <property type="molecule type" value="Genomic_DNA"/>
</dbReference>
<keyword evidence="21" id="KW-1185">Reference proteome</keyword>
<evidence type="ECO:0000313" key="8">
    <source>
        <dbReference type="EMBL" id="AGR42724.1"/>
    </source>
</evidence>
<feature type="transmembrane region" description="Helical" evidence="6">
    <location>
        <begin position="142"/>
        <end position="167"/>
    </location>
</feature>
<evidence type="ECO:0000313" key="14">
    <source>
        <dbReference type="EMBL" id="AGR42982.1"/>
    </source>
</evidence>
<sequence>MWSRFFYCCVGLLGCLGTNLWYISTWTTLLFLPITQLDQNAQFIFTEIQEAFGATVFLALFISVQMSLPLFLYQTLSFINPAYFKHESVQNVRVALVFVTMHCLFYVYFLTSWMHSLLTFFLQFQFENVQYSLLTFQAKILTYFQFIFQCCFSFQFLLLGAFLSFLVFPKLLQNIWFQYKHLIVFVTALVLSFILPPDGLLQCVVTVQLLCVIDIFGFFLCLYTTYQEKLQAKVFS</sequence>
<dbReference type="GO" id="GO:0043953">
    <property type="term" value="P:protein transport by the Tat complex"/>
    <property type="evidence" value="ECO:0007669"/>
    <property type="project" value="TreeGrafter"/>
</dbReference>
<protein>
    <submittedName>
        <fullName evidence="20">Mitochondrion, complete genome</fullName>
    </submittedName>
    <submittedName>
        <fullName evidence="7">Mtt2</fullName>
    </submittedName>
</protein>
<evidence type="ECO:0000256" key="2">
    <source>
        <dbReference type="ARBA" id="ARBA00008882"/>
    </source>
</evidence>
<accession>Q0P3I9</accession>
<evidence type="ECO:0000256" key="3">
    <source>
        <dbReference type="ARBA" id="ARBA00022692"/>
    </source>
</evidence>
<dbReference type="EMBL" id="KC967306">
    <property type="protein sequence ID" value="AGR43197.1"/>
    <property type="molecule type" value="Genomic_DNA"/>
</dbReference>
<dbReference type="EMBL" id="CR954200">
    <property type="protein sequence ID" value="CAL36388.2"/>
    <property type="molecule type" value="Genomic_DNA"/>
</dbReference>
<dbReference type="EMBL" id="KC967302">
    <property type="protein sequence ID" value="AGR43025.1"/>
    <property type="molecule type" value="Genomic_DNA"/>
</dbReference>
<feature type="transmembrane region" description="Helical" evidence="6">
    <location>
        <begin position="179"/>
        <end position="195"/>
    </location>
</feature>
<reference evidence="20 21" key="2">
    <citation type="journal article" date="2007" name="Mol. Biol. Evol.">
        <title>The complete chloroplast and mitochondrial DNA sequence of Ostreococcus tauri: organelle genomes of the smallest eukaryote are examples of compaction.</title>
        <authorList>
            <person name="Robbens S."/>
            <person name="Derelle E."/>
            <person name="Ferraz C."/>
            <person name="Wuyts J."/>
            <person name="Moreau H."/>
            <person name="Van de Peer Y."/>
        </authorList>
    </citation>
    <scope>NUCLEOTIDE SEQUENCE [LARGE SCALE GENOMIC DNA]</scope>
    <source>
        <strain evidence="20 21">OTTH0595</strain>
    </source>
</reference>
<dbReference type="EMBL" id="KC967298">
    <property type="protein sequence ID" value="AGR42853.1"/>
    <property type="molecule type" value="Genomic_DNA"/>
</dbReference>
<dbReference type="PANTHER" id="PTHR30371">
    <property type="entry name" value="SEC-INDEPENDENT PROTEIN TRANSLOCASE PROTEIN TATC"/>
    <property type="match status" value="1"/>
</dbReference>
<evidence type="ECO:0000313" key="11">
    <source>
        <dbReference type="EMBL" id="AGR42853.1"/>
    </source>
</evidence>
<dbReference type="Proteomes" id="UP000009170">
    <property type="component" value="Mitochondrion"/>
</dbReference>
<dbReference type="EMBL" id="KC967304">
    <property type="protein sequence ID" value="AGR43111.1"/>
    <property type="molecule type" value="Genomic_DNA"/>
</dbReference>
<evidence type="ECO:0000313" key="21">
    <source>
        <dbReference type="Proteomes" id="UP000009170"/>
    </source>
</evidence>
<evidence type="ECO:0000313" key="16">
    <source>
        <dbReference type="EMBL" id="AGR43068.1"/>
    </source>
</evidence>
<feature type="transmembrane region" description="Helical" evidence="6">
    <location>
        <begin position="51"/>
        <end position="73"/>
    </location>
</feature>